<dbReference type="NCBIfam" id="TIGR02937">
    <property type="entry name" value="sigma70-ECF"/>
    <property type="match status" value="1"/>
</dbReference>
<dbReference type="GO" id="GO:0006352">
    <property type="term" value="P:DNA-templated transcription initiation"/>
    <property type="evidence" value="ECO:0007669"/>
    <property type="project" value="InterPro"/>
</dbReference>
<dbReference type="SUPFAM" id="SSF88659">
    <property type="entry name" value="Sigma3 and sigma4 domains of RNA polymerase sigma factors"/>
    <property type="match status" value="2"/>
</dbReference>
<dbReference type="SUPFAM" id="SSF88946">
    <property type="entry name" value="Sigma2 domain of RNA polymerase sigma factors"/>
    <property type="match status" value="1"/>
</dbReference>
<organism evidence="9">
    <name type="scientific">uncultured Pseudonocardia sp</name>
    <dbReference type="NCBI Taxonomy" id="211455"/>
    <lineage>
        <taxon>Bacteria</taxon>
        <taxon>Bacillati</taxon>
        <taxon>Actinomycetota</taxon>
        <taxon>Actinomycetes</taxon>
        <taxon>Pseudonocardiales</taxon>
        <taxon>Pseudonocardiaceae</taxon>
        <taxon>Pseudonocardia</taxon>
        <taxon>environmental samples</taxon>
    </lineage>
</organism>
<dbReference type="InterPro" id="IPR014284">
    <property type="entry name" value="RNA_pol_sigma-70_dom"/>
</dbReference>
<dbReference type="CDD" id="cd06171">
    <property type="entry name" value="Sigma70_r4"/>
    <property type="match status" value="1"/>
</dbReference>
<dbReference type="PANTHER" id="PTHR30385:SF4">
    <property type="entry name" value="RNA POLYMERASE SIGMA-E FACTOR"/>
    <property type="match status" value="1"/>
</dbReference>
<protein>
    <submittedName>
        <fullName evidence="9">RNA polymerase sigma factor SigB</fullName>
    </submittedName>
</protein>
<evidence type="ECO:0000259" key="7">
    <source>
        <dbReference type="Pfam" id="PF04542"/>
    </source>
</evidence>
<feature type="domain" description="RNA polymerase sigma-70 region 2" evidence="7">
    <location>
        <begin position="50"/>
        <end position="119"/>
    </location>
</feature>
<keyword evidence="3" id="KW-0238">DNA-binding</keyword>
<dbReference type="Gene3D" id="1.10.10.10">
    <property type="entry name" value="Winged helix-like DNA-binding domain superfamily/Winged helix DNA-binding domain"/>
    <property type="match status" value="2"/>
</dbReference>
<feature type="region of interest" description="Disordered" evidence="5">
    <location>
        <begin position="1"/>
        <end position="23"/>
    </location>
</feature>
<dbReference type="GO" id="GO:0016987">
    <property type="term" value="F:sigma factor activity"/>
    <property type="evidence" value="ECO:0007669"/>
    <property type="project" value="UniProtKB-KW"/>
</dbReference>
<dbReference type="Gene3D" id="1.20.120.1810">
    <property type="match status" value="1"/>
</dbReference>
<sequence>MTVVDTAAPPSTSGTSTRDSDSYEHLTPLLSEFAALDDDDPRRAVLRERLVEGYLPVVQHIAARYRNRGEPLDDLEQVGAIGLIKAVDRFEPERERHFLSYAIPTITGEMQRHFRDKTWSVRVPRALKDIQGPVRQAVSELSSELQRAPRPSEIAARLGIGVEAVIEALQAQDAYSSISLETPVTEGLVLSDTLGGLDAALELAEYRHTLRPLLAELPERERTILVLRFFGGMSQTQIAARTGISQMHVSRLLAQTLTKMRRRFDEG</sequence>
<name>A0A6J4NAG3_9PSEU</name>
<keyword evidence="1" id="KW-0805">Transcription regulation</keyword>
<evidence type="ECO:0000259" key="6">
    <source>
        <dbReference type="Pfam" id="PF04539"/>
    </source>
</evidence>
<dbReference type="InterPro" id="IPR014322">
    <property type="entry name" value="RNA_pol_sigma-B/F/G"/>
</dbReference>
<dbReference type="EMBL" id="CADCUS010000055">
    <property type="protein sequence ID" value="CAA9382588.1"/>
    <property type="molecule type" value="Genomic_DNA"/>
</dbReference>
<dbReference type="Pfam" id="PF04545">
    <property type="entry name" value="Sigma70_r4"/>
    <property type="match status" value="1"/>
</dbReference>
<feature type="domain" description="RNA polymerase sigma-70 region 4" evidence="8">
    <location>
        <begin position="213"/>
        <end position="261"/>
    </location>
</feature>
<evidence type="ECO:0000259" key="8">
    <source>
        <dbReference type="Pfam" id="PF04545"/>
    </source>
</evidence>
<evidence type="ECO:0000256" key="3">
    <source>
        <dbReference type="ARBA" id="ARBA00023125"/>
    </source>
</evidence>
<keyword evidence="4" id="KW-0804">Transcription</keyword>
<dbReference type="NCBIfam" id="TIGR02980">
    <property type="entry name" value="SigBFG"/>
    <property type="match status" value="1"/>
</dbReference>
<dbReference type="InterPro" id="IPR007627">
    <property type="entry name" value="RNA_pol_sigma70_r2"/>
</dbReference>
<accession>A0A6J4NAG3</accession>
<dbReference type="InterPro" id="IPR000943">
    <property type="entry name" value="RNA_pol_sigma70"/>
</dbReference>
<keyword evidence="2" id="KW-0731">Sigma factor</keyword>
<dbReference type="InterPro" id="IPR013324">
    <property type="entry name" value="RNA_pol_sigma_r3/r4-like"/>
</dbReference>
<dbReference type="InterPro" id="IPR007624">
    <property type="entry name" value="RNA_pol_sigma70_r3"/>
</dbReference>
<reference evidence="9" key="1">
    <citation type="submission" date="2020-02" db="EMBL/GenBank/DDBJ databases">
        <authorList>
            <person name="Meier V. D."/>
        </authorList>
    </citation>
    <scope>NUCLEOTIDE SEQUENCE</scope>
    <source>
        <strain evidence="9">AVDCRST_MAG66</strain>
    </source>
</reference>
<dbReference type="InterPro" id="IPR007630">
    <property type="entry name" value="RNA_pol_sigma70_r4"/>
</dbReference>
<gene>
    <name evidence="9" type="ORF">AVDCRST_MAG66-411</name>
</gene>
<evidence type="ECO:0000256" key="5">
    <source>
        <dbReference type="SAM" id="MobiDB-lite"/>
    </source>
</evidence>
<dbReference type="PRINTS" id="PR00046">
    <property type="entry name" value="SIGMA70FCT"/>
</dbReference>
<dbReference type="InterPro" id="IPR013325">
    <property type="entry name" value="RNA_pol_sigma_r2"/>
</dbReference>
<evidence type="ECO:0000313" key="9">
    <source>
        <dbReference type="EMBL" id="CAA9382588.1"/>
    </source>
</evidence>
<evidence type="ECO:0000256" key="4">
    <source>
        <dbReference type="ARBA" id="ARBA00023163"/>
    </source>
</evidence>
<proteinExistence type="predicted"/>
<evidence type="ECO:0000256" key="2">
    <source>
        <dbReference type="ARBA" id="ARBA00023082"/>
    </source>
</evidence>
<dbReference type="GO" id="GO:0003677">
    <property type="term" value="F:DNA binding"/>
    <property type="evidence" value="ECO:0007669"/>
    <property type="project" value="UniProtKB-KW"/>
</dbReference>
<feature type="compositionally biased region" description="Low complexity" evidence="5">
    <location>
        <begin position="1"/>
        <end position="17"/>
    </location>
</feature>
<feature type="domain" description="RNA polymerase sigma-70 region 3" evidence="6">
    <location>
        <begin position="134"/>
        <end position="194"/>
    </location>
</feature>
<evidence type="ECO:0000256" key="1">
    <source>
        <dbReference type="ARBA" id="ARBA00023015"/>
    </source>
</evidence>
<dbReference type="Pfam" id="PF04539">
    <property type="entry name" value="Sigma70_r3"/>
    <property type="match status" value="1"/>
</dbReference>
<dbReference type="AlphaFoldDB" id="A0A6J4NAG3"/>
<dbReference type="InterPro" id="IPR036388">
    <property type="entry name" value="WH-like_DNA-bd_sf"/>
</dbReference>
<dbReference type="PANTHER" id="PTHR30385">
    <property type="entry name" value="SIGMA FACTOR F FLAGELLAR"/>
    <property type="match status" value="1"/>
</dbReference>
<dbReference type="Pfam" id="PF04542">
    <property type="entry name" value="Sigma70_r2"/>
    <property type="match status" value="1"/>
</dbReference>